<dbReference type="Pfam" id="PF03134">
    <property type="entry name" value="TB2_DP1_HVA22"/>
    <property type="match status" value="1"/>
</dbReference>
<feature type="compositionally biased region" description="Low complexity" evidence="2">
    <location>
        <begin position="217"/>
        <end position="229"/>
    </location>
</feature>
<comment type="caution">
    <text evidence="1">Lacks conserved residue(s) required for the propagation of feature annotation.</text>
</comment>
<accession>A0AAU9NBY1</accession>
<name>A0AAU9NBY1_9ASTR</name>
<organism evidence="3 4">
    <name type="scientific">Lactuca virosa</name>
    <dbReference type="NCBI Taxonomy" id="75947"/>
    <lineage>
        <taxon>Eukaryota</taxon>
        <taxon>Viridiplantae</taxon>
        <taxon>Streptophyta</taxon>
        <taxon>Embryophyta</taxon>
        <taxon>Tracheophyta</taxon>
        <taxon>Spermatophyta</taxon>
        <taxon>Magnoliopsida</taxon>
        <taxon>eudicotyledons</taxon>
        <taxon>Gunneridae</taxon>
        <taxon>Pentapetalae</taxon>
        <taxon>asterids</taxon>
        <taxon>campanulids</taxon>
        <taxon>Asterales</taxon>
        <taxon>Asteraceae</taxon>
        <taxon>Cichorioideae</taxon>
        <taxon>Cichorieae</taxon>
        <taxon>Lactucinae</taxon>
        <taxon>Lactuca</taxon>
    </lineage>
</organism>
<dbReference type="AlphaFoldDB" id="A0AAU9NBY1"/>
<dbReference type="Proteomes" id="UP001157418">
    <property type="component" value="Unassembled WGS sequence"/>
</dbReference>
<keyword evidence="1" id="KW-0812">Transmembrane</keyword>
<evidence type="ECO:0000256" key="1">
    <source>
        <dbReference type="RuleBase" id="RU362006"/>
    </source>
</evidence>
<sequence>MVDQLQKRKGKEPRRQPRRLSSIEGGEGLLRCIYLKAYRMIGSFLTRALVMVFGYAYPAYECFKSVEKNKPDIDQLRFWCQYWILVAVLTVSERIGDTFISWVPMYSEAKLAFFIYLWYPKTKGTGYVYDSFFRPYISKHEREIDRSLMELRTMAVDAAVLYWQRAANYIQTKTFDILQYVASQSTPKPQPDNSTRQHDLNLKAQKVVAHEETKEPSSPVASSSSSSGSNTGTDTGETEKPDAGPTQDPPLPDSDVLTKEKESKKEIVMEEAKESVRVTRARLRKATSLQ</sequence>
<dbReference type="InterPro" id="IPR004345">
    <property type="entry name" value="TB2_DP1_HVA22"/>
</dbReference>
<evidence type="ECO:0000313" key="3">
    <source>
        <dbReference type="EMBL" id="CAH1431053.1"/>
    </source>
</evidence>
<comment type="subcellular location">
    <subcellularLocation>
        <location evidence="1">Membrane</location>
        <topology evidence="1">Multi-pass membrane protein</topology>
    </subcellularLocation>
</comment>
<dbReference type="PANTHER" id="PTHR12300:SF117">
    <property type="entry name" value="LP05237P-RELATED"/>
    <property type="match status" value="1"/>
</dbReference>
<feature type="region of interest" description="Disordered" evidence="2">
    <location>
        <begin position="208"/>
        <end position="290"/>
    </location>
</feature>
<dbReference type="GO" id="GO:0016020">
    <property type="term" value="C:membrane"/>
    <property type="evidence" value="ECO:0007669"/>
    <property type="project" value="UniProtKB-SubCell"/>
</dbReference>
<protein>
    <recommendedName>
        <fullName evidence="1">HVA22-like protein</fullName>
    </recommendedName>
</protein>
<evidence type="ECO:0000256" key="2">
    <source>
        <dbReference type="SAM" id="MobiDB-lite"/>
    </source>
</evidence>
<dbReference type="PANTHER" id="PTHR12300">
    <property type="entry name" value="HVA22-LIKE PROTEINS"/>
    <property type="match status" value="1"/>
</dbReference>
<comment type="similarity">
    <text evidence="1">Belongs to the DP1 family.</text>
</comment>
<keyword evidence="4" id="KW-1185">Reference proteome</keyword>
<dbReference type="EMBL" id="CAKMRJ010003334">
    <property type="protein sequence ID" value="CAH1431053.1"/>
    <property type="molecule type" value="Genomic_DNA"/>
</dbReference>
<feature type="compositionally biased region" description="Basic and acidic residues" evidence="2">
    <location>
        <begin position="256"/>
        <end position="277"/>
    </location>
</feature>
<keyword evidence="1" id="KW-1133">Transmembrane helix</keyword>
<gene>
    <name evidence="3" type="ORF">LVIROSA_LOCUS17785</name>
</gene>
<keyword evidence="1" id="KW-0472">Membrane</keyword>
<feature type="compositionally biased region" description="Basic residues" evidence="2">
    <location>
        <begin position="279"/>
        <end position="290"/>
    </location>
</feature>
<evidence type="ECO:0000313" key="4">
    <source>
        <dbReference type="Proteomes" id="UP001157418"/>
    </source>
</evidence>
<feature type="transmembrane region" description="Helical" evidence="1">
    <location>
        <begin position="37"/>
        <end position="56"/>
    </location>
</feature>
<comment type="caution">
    <text evidence="3">The sequence shown here is derived from an EMBL/GenBank/DDBJ whole genome shotgun (WGS) entry which is preliminary data.</text>
</comment>
<proteinExistence type="inferred from homology"/>
<reference evidence="3 4" key="1">
    <citation type="submission" date="2022-01" db="EMBL/GenBank/DDBJ databases">
        <authorList>
            <person name="Xiong W."/>
            <person name="Schranz E."/>
        </authorList>
    </citation>
    <scope>NUCLEOTIDE SEQUENCE [LARGE SCALE GENOMIC DNA]</scope>
</reference>